<dbReference type="Proteomes" id="UP000178606">
    <property type="component" value="Unassembled WGS sequence"/>
</dbReference>
<feature type="domain" description="KTSC" evidence="1">
    <location>
        <begin position="8"/>
        <end position="65"/>
    </location>
</feature>
<comment type="caution">
    <text evidence="2">The sequence shown here is derived from an EMBL/GenBank/DDBJ whole genome shotgun (WGS) entry which is preliminary data.</text>
</comment>
<name>A0A1F6C7V8_HANXR</name>
<dbReference type="InterPro" id="IPR025309">
    <property type="entry name" value="KTSC_dom"/>
</dbReference>
<evidence type="ECO:0000313" key="2">
    <source>
        <dbReference type="EMBL" id="OGG45234.1"/>
    </source>
</evidence>
<proteinExistence type="predicted"/>
<organism evidence="2 3">
    <name type="scientific">Handelsmanbacteria sp. (strain RIFCSPLOWO2_12_FULL_64_10)</name>
    <dbReference type="NCBI Taxonomy" id="1817868"/>
    <lineage>
        <taxon>Bacteria</taxon>
        <taxon>Candidatus Handelsmaniibacteriota</taxon>
    </lineage>
</organism>
<accession>A0A1F6C7V8</accession>
<dbReference type="AlphaFoldDB" id="A0A1F6C7V8"/>
<gene>
    <name evidence="2" type="ORF">A3F84_05870</name>
</gene>
<dbReference type="Pfam" id="PF13619">
    <property type="entry name" value="KTSC"/>
    <property type="match status" value="1"/>
</dbReference>
<protein>
    <submittedName>
        <fullName evidence="2">KTSC domain-containing protein</fullName>
    </submittedName>
</protein>
<reference evidence="2 3" key="1">
    <citation type="journal article" date="2016" name="Nat. Commun.">
        <title>Thousands of microbial genomes shed light on interconnected biogeochemical processes in an aquifer system.</title>
        <authorList>
            <person name="Anantharaman K."/>
            <person name="Brown C.T."/>
            <person name="Hug L.A."/>
            <person name="Sharon I."/>
            <person name="Castelle C.J."/>
            <person name="Probst A.J."/>
            <person name="Thomas B.C."/>
            <person name="Singh A."/>
            <person name="Wilkins M.J."/>
            <person name="Karaoz U."/>
            <person name="Brodie E.L."/>
            <person name="Williams K.H."/>
            <person name="Hubbard S.S."/>
            <person name="Banfield J.F."/>
        </authorList>
    </citation>
    <scope>NUCLEOTIDE SEQUENCE [LARGE SCALE GENOMIC DNA]</scope>
    <source>
        <strain evidence="3">RIFCSPLOWO2_12_FULL_64_10</strain>
    </source>
</reference>
<evidence type="ECO:0000259" key="1">
    <source>
        <dbReference type="Pfam" id="PF13619"/>
    </source>
</evidence>
<sequence length="76" mass="8603">MAKLTPVESSMIQAVGYDSKTRLLEVVFNNGRTYCYEGVPPKVHKGLMAADSKGRYMLSEIIDMYSYHAVSGRKRR</sequence>
<dbReference type="EMBL" id="MFKF01000381">
    <property type="protein sequence ID" value="OGG45234.1"/>
    <property type="molecule type" value="Genomic_DNA"/>
</dbReference>
<evidence type="ECO:0000313" key="3">
    <source>
        <dbReference type="Proteomes" id="UP000178606"/>
    </source>
</evidence>